<evidence type="ECO:0000313" key="2">
    <source>
        <dbReference type="Proteomes" id="UP000199029"/>
    </source>
</evidence>
<name>A0A1I5V8K1_HYMAR</name>
<keyword evidence="2" id="KW-1185">Reference proteome</keyword>
<reference evidence="2" key="1">
    <citation type="submission" date="2016-10" db="EMBL/GenBank/DDBJ databases">
        <authorList>
            <person name="Varghese N."/>
            <person name="Submissions S."/>
        </authorList>
    </citation>
    <scope>NUCLEOTIDE SEQUENCE [LARGE SCALE GENOMIC DNA]</scope>
    <source>
        <strain evidence="2">OR362-8,ATCC BAA-1266,JCM 13504</strain>
    </source>
</reference>
<dbReference type="EMBL" id="FOXS01000001">
    <property type="protein sequence ID" value="SFQ03760.1"/>
    <property type="molecule type" value="Genomic_DNA"/>
</dbReference>
<sequence>MAGCASKEDISPKGSCATAATVRLCYGRTAACPTEHTTLELTNGKRLRPSGKVWRAYLPKQREGQVLSISYNLVQQGSSDNAESPLVTLTCLEEMVLRCGNM</sequence>
<protein>
    <submittedName>
        <fullName evidence="1">Uncharacterized protein</fullName>
    </submittedName>
</protein>
<proteinExistence type="predicted"/>
<accession>A0A1I5V8K1</accession>
<organism evidence="1 2">
    <name type="scientific">Hymenobacter arizonensis</name>
    <name type="common">Siccationidurans arizonensis</name>
    <dbReference type="NCBI Taxonomy" id="1227077"/>
    <lineage>
        <taxon>Bacteria</taxon>
        <taxon>Pseudomonadati</taxon>
        <taxon>Bacteroidota</taxon>
        <taxon>Cytophagia</taxon>
        <taxon>Cytophagales</taxon>
        <taxon>Hymenobacteraceae</taxon>
        <taxon>Hymenobacter</taxon>
    </lineage>
</organism>
<dbReference type="Proteomes" id="UP000199029">
    <property type="component" value="Unassembled WGS sequence"/>
</dbReference>
<evidence type="ECO:0000313" key="1">
    <source>
        <dbReference type="EMBL" id="SFQ03760.1"/>
    </source>
</evidence>
<gene>
    <name evidence="1" type="ORF">SAMN04515668_1237</name>
</gene>
<dbReference type="AlphaFoldDB" id="A0A1I5V8K1"/>